<dbReference type="GO" id="GO:0003723">
    <property type="term" value="F:RNA binding"/>
    <property type="evidence" value="ECO:0007669"/>
    <property type="project" value="InterPro"/>
</dbReference>
<feature type="repeat" description="PPR" evidence="2">
    <location>
        <begin position="80"/>
        <end position="114"/>
    </location>
</feature>
<dbReference type="InterPro" id="IPR002885">
    <property type="entry name" value="PPR_rpt"/>
</dbReference>
<dbReference type="OMA" id="HEYAIDA"/>
<evidence type="ECO:0000313" key="4">
    <source>
        <dbReference type="Proteomes" id="UP000825935"/>
    </source>
</evidence>
<evidence type="ECO:0000313" key="3">
    <source>
        <dbReference type="EMBL" id="KAH7432214.1"/>
    </source>
</evidence>
<dbReference type="PROSITE" id="PS51257">
    <property type="entry name" value="PROKAR_LIPOPROTEIN"/>
    <property type="match status" value="1"/>
</dbReference>
<dbReference type="EMBL" id="CM035412">
    <property type="protein sequence ID" value="KAH7432214.1"/>
    <property type="molecule type" value="Genomic_DNA"/>
</dbReference>
<evidence type="ECO:0008006" key="5">
    <source>
        <dbReference type="Google" id="ProtNLM"/>
    </source>
</evidence>
<dbReference type="PANTHER" id="PTHR47926">
    <property type="entry name" value="PENTATRICOPEPTIDE REPEAT-CONTAINING PROTEIN"/>
    <property type="match status" value="1"/>
</dbReference>
<reference evidence="3" key="1">
    <citation type="submission" date="2021-08" db="EMBL/GenBank/DDBJ databases">
        <title>WGS assembly of Ceratopteris richardii.</title>
        <authorList>
            <person name="Marchant D.B."/>
            <person name="Chen G."/>
            <person name="Jenkins J."/>
            <person name="Shu S."/>
            <person name="Leebens-Mack J."/>
            <person name="Grimwood J."/>
            <person name="Schmutz J."/>
            <person name="Soltis P."/>
            <person name="Soltis D."/>
            <person name="Chen Z.-H."/>
        </authorList>
    </citation>
    <scope>NUCLEOTIDE SEQUENCE</scope>
    <source>
        <strain evidence="3">Whitten #5841</strain>
        <tissue evidence="3">Leaf</tissue>
    </source>
</reference>
<dbReference type="Pfam" id="PF01535">
    <property type="entry name" value="PPR"/>
    <property type="match status" value="7"/>
</dbReference>
<dbReference type="FunFam" id="1.25.40.10:FF:000285">
    <property type="entry name" value="Pentatricopeptide repeat-containing protein, chloroplastic"/>
    <property type="match status" value="1"/>
</dbReference>
<dbReference type="Proteomes" id="UP000825935">
    <property type="component" value="Chromosome 7"/>
</dbReference>
<dbReference type="Gene3D" id="1.25.40.10">
    <property type="entry name" value="Tetratricopeptide repeat domain"/>
    <property type="match status" value="5"/>
</dbReference>
<feature type="repeat" description="PPR" evidence="2">
    <location>
        <begin position="383"/>
        <end position="417"/>
    </location>
</feature>
<evidence type="ECO:0000256" key="1">
    <source>
        <dbReference type="ARBA" id="ARBA00022737"/>
    </source>
</evidence>
<keyword evidence="4" id="KW-1185">Reference proteome</keyword>
<feature type="repeat" description="PPR" evidence="2">
    <location>
        <begin position="484"/>
        <end position="518"/>
    </location>
</feature>
<dbReference type="InterPro" id="IPR011990">
    <property type="entry name" value="TPR-like_helical_dom_sf"/>
</dbReference>
<evidence type="ECO:0000256" key="2">
    <source>
        <dbReference type="PROSITE-ProRule" id="PRU00708"/>
    </source>
</evidence>
<dbReference type="PROSITE" id="PS51375">
    <property type="entry name" value="PPR"/>
    <property type="match status" value="5"/>
</dbReference>
<gene>
    <name evidence="3" type="ORF">KP509_07G013700</name>
</gene>
<feature type="repeat" description="PPR" evidence="2">
    <location>
        <begin position="282"/>
        <end position="316"/>
    </location>
</feature>
<feature type="repeat" description="PPR" evidence="2">
    <location>
        <begin position="181"/>
        <end position="215"/>
    </location>
</feature>
<protein>
    <recommendedName>
        <fullName evidence="5">Pentatricopeptide repeat-containing protein</fullName>
    </recommendedName>
</protein>
<name>A0A8T2UFX2_CERRI</name>
<dbReference type="NCBIfam" id="TIGR00756">
    <property type="entry name" value="PPR"/>
    <property type="match status" value="3"/>
</dbReference>
<organism evidence="3 4">
    <name type="scientific">Ceratopteris richardii</name>
    <name type="common">Triangle waterfern</name>
    <dbReference type="NCBI Taxonomy" id="49495"/>
    <lineage>
        <taxon>Eukaryota</taxon>
        <taxon>Viridiplantae</taxon>
        <taxon>Streptophyta</taxon>
        <taxon>Embryophyta</taxon>
        <taxon>Tracheophyta</taxon>
        <taxon>Polypodiopsida</taxon>
        <taxon>Polypodiidae</taxon>
        <taxon>Polypodiales</taxon>
        <taxon>Pteridineae</taxon>
        <taxon>Pteridaceae</taxon>
        <taxon>Parkerioideae</taxon>
        <taxon>Ceratopteris</taxon>
    </lineage>
</organism>
<accession>A0A8T2UFX2</accession>
<dbReference type="InterPro" id="IPR046960">
    <property type="entry name" value="PPR_At4g14850-like_plant"/>
</dbReference>
<dbReference type="GO" id="GO:0009451">
    <property type="term" value="P:RNA modification"/>
    <property type="evidence" value="ECO:0007669"/>
    <property type="project" value="InterPro"/>
</dbReference>
<dbReference type="Pfam" id="PF13041">
    <property type="entry name" value="PPR_2"/>
    <property type="match status" value="1"/>
</dbReference>
<proteinExistence type="predicted"/>
<dbReference type="OrthoDB" id="1897152at2759"/>
<sequence>MDRHYDVSSTALSKGALFLLLEQCNTQSCSLTAGCCAFSIVANSGLEWSSYLGDHAIRMFASCGSLIGAVQVFSKLLHRTVYTWNAIVSAHVNLGEARQVLRLLHLMLLDDVHPDEIMLSCLLKGCRCLNSSIACMLIHHYMMEMYIHCDIILSNTLLDAYAHCGCLCEAWILFSTCVSHDVVSWSSIITAHVNQGESTRALDLFVEMSKEAIQPDAVVFLSLLRASSSTGMIKYGRMLHDELLRNGFETSIPLGSSLVDMYAKCGSVSEAYKLFQTLPFPSLVSWSTMIAGFADHGPRVLAFKHFADMQERGIEADKSAFLSILKACSGGERMDVGSIIHTQIVESGLEGDSMIGSSITDMYAKNGYIEDAYKVFGSLLSKDEVIWGVIIRGYVQVGQADMALALFCRMLKDGVQPIVSTFLSGLRACADTGKVDEGMIIHDMIVRRAIESDASVGSSLVDMYAKYGDLDGSRKVFDTLPYANEVAYGAMIAGYVAHGEAIPALQLFDEMDTCSLKLDAIIFLYAIKACSSVRVIMYCRQMHHKLLVDGLEGDLRIGNCLTEMYINCRKLSEAQWVFDSMPKKDAISWGVLISGYAEIADSRTVKYQLNEMQSSGWRVNDMVFTSILAACSNACQVRAGCDFFTCMTIDYGIWPSIEHYTCMIDLLGRTGCFFEAQELIKTMPFMPNIITWTTLLSSCHAYCNCSLGQECFDRFIQTDPDDGSGYLLMLNTYAHLNMWYDFMEIQGLKCYSGAFKKPGKSSIEIDSGVHEFIVGTNDKFLSSKLQRLGCIGREEGFVPMLVLAVG</sequence>
<keyword evidence="1" id="KW-0677">Repeat</keyword>
<comment type="caution">
    <text evidence="3">The sequence shown here is derived from an EMBL/GenBank/DDBJ whole genome shotgun (WGS) entry which is preliminary data.</text>
</comment>
<dbReference type="FunFam" id="1.25.40.10:FF:000158">
    <property type="entry name" value="pentatricopeptide repeat-containing protein At2g33680"/>
    <property type="match status" value="1"/>
</dbReference>
<dbReference type="AlphaFoldDB" id="A0A8T2UFX2"/>
<dbReference type="GO" id="GO:0048731">
    <property type="term" value="P:system development"/>
    <property type="evidence" value="ECO:0007669"/>
    <property type="project" value="UniProtKB-ARBA"/>
</dbReference>